<feature type="compositionally biased region" description="Polar residues" evidence="1">
    <location>
        <begin position="324"/>
        <end position="333"/>
    </location>
</feature>
<feature type="transmembrane region" description="Helical" evidence="2">
    <location>
        <begin position="20"/>
        <end position="44"/>
    </location>
</feature>
<feature type="region of interest" description="Disordered" evidence="1">
    <location>
        <begin position="324"/>
        <end position="397"/>
    </location>
</feature>
<dbReference type="PANTHER" id="PTHR38794">
    <property type="entry name" value="INTEGRAL MEMBRANE PROTEIN"/>
    <property type="match status" value="1"/>
</dbReference>
<keyword evidence="2" id="KW-1133">Transmembrane helix</keyword>
<protein>
    <recommendedName>
        <fullName evidence="3">Rhodopsin domain-containing protein</fullName>
    </recommendedName>
</protein>
<evidence type="ECO:0000256" key="1">
    <source>
        <dbReference type="SAM" id="MobiDB-lite"/>
    </source>
</evidence>
<feature type="transmembrane region" description="Helical" evidence="2">
    <location>
        <begin position="56"/>
        <end position="80"/>
    </location>
</feature>
<evidence type="ECO:0000313" key="4">
    <source>
        <dbReference type="EMBL" id="KAF2750889.1"/>
    </source>
</evidence>
<proteinExistence type="predicted"/>
<keyword evidence="5" id="KW-1185">Reference proteome</keyword>
<dbReference type="PANTHER" id="PTHR38794:SF1">
    <property type="entry name" value="INTEGRAL MEMBRANE PROTEIN"/>
    <property type="match status" value="1"/>
</dbReference>
<dbReference type="AlphaFoldDB" id="A0A6A6VM54"/>
<feature type="transmembrane region" description="Helical" evidence="2">
    <location>
        <begin position="205"/>
        <end position="226"/>
    </location>
</feature>
<dbReference type="InterPro" id="IPR049326">
    <property type="entry name" value="Rhodopsin_dom_fungi"/>
</dbReference>
<sequence>MTTIPKDRPISALLPDNQGSWNTITAIFLIVASVIIIVARYVIANQRRVDIGKDDAIYTVGWVVAITMSVVSQQMVPLGLGQHTEALTAEKLNTFYRMHYATHFLSILSMTCSKTSIIVLFMRLMPNQQPLITKTLLPFTLVGGAVSMFLVGFQCQMPEPWVLEPLNCSTRGNVHYATVALNILTDVILAVWVTRPIWSLQMPKGTAVVVISLLAARVIVCIADAAKIAIIRRALKSQDTTWVFLPWAVMDQVVVHLSLNHASLPRVHTFLRNLQTGMAVSRVTGGGGDMSKVGTAQPSGSRRPLQVVETGRSGRSGFFNALRSQPAHSVSENQDAHSSETHLRLEPEHGTEMSTFVTVGDNDSTSSNSNTRWDEKGVVENRWDIQGPEQARVPPGHIKVLKSVEVRSERGSQ</sequence>
<feature type="compositionally biased region" description="Basic and acidic residues" evidence="1">
    <location>
        <begin position="372"/>
        <end position="383"/>
    </location>
</feature>
<dbReference type="OrthoDB" id="3918601at2759"/>
<feature type="compositionally biased region" description="Basic and acidic residues" evidence="1">
    <location>
        <begin position="334"/>
        <end position="351"/>
    </location>
</feature>
<dbReference type="Pfam" id="PF20684">
    <property type="entry name" value="Fung_rhodopsin"/>
    <property type="match status" value="1"/>
</dbReference>
<feature type="transmembrane region" description="Helical" evidence="2">
    <location>
        <begin position="100"/>
        <end position="124"/>
    </location>
</feature>
<reference evidence="4" key="1">
    <citation type="journal article" date="2020" name="Stud. Mycol.">
        <title>101 Dothideomycetes genomes: a test case for predicting lifestyles and emergence of pathogens.</title>
        <authorList>
            <person name="Haridas S."/>
            <person name="Albert R."/>
            <person name="Binder M."/>
            <person name="Bloem J."/>
            <person name="Labutti K."/>
            <person name="Salamov A."/>
            <person name="Andreopoulos B."/>
            <person name="Baker S."/>
            <person name="Barry K."/>
            <person name="Bills G."/>
            <person name="Bluhm B."/>
            <person name="Cannon C."/>
            <person name="Castanera R."/>
            <person name="Culley D."/>
            <person name="Daum C."/>
            <person name="Ezra D."/>
            <person name="Gonzalez J."/>
            <person name="Henrissat B."/>
            <person name="Kuo A."/>
            <person name="Liang C."/>
            <person name="Lipzen A."/>
            <person name="Lutzoni F."/>
            <person name="Magnuson J."/>
            <person name="Mondo S."/>
            <person name="Nolan M."/>
            <person name="Ohm R."/>
            <person name="Pangilinan J."/>
            <person name="Park H.-J."/>
            <person name="Ramirez L."/>
            <person name="Alfaro M."/>
            <person name="Sun H."/>
            <person name="Tritt A."/>
            <person name="Yoshinaga Y."/>
            <person name="Zwiers L.-H."/>
            <person name="Turgeon B."/>
            <person name="Goodwin S."/>
            <person name="Spatafora J."/>
            <person name="Crous P."/>
            <person name="Grigoriev I."/>
        </authorList>
    </citation>
    <scope>NUCLEOTIDE SEQUENCE</scope>
    <source>
        <strain evidence="4">CBS 119925</strain>
    </source>
</reference>
<feature type="domain" description="Rhodopsin" evidence="3">
    <location>
        <begin position="42"/>
        <end position="272"/>
    </location>
</feature>
<feature type="transmembrane region" description="Helical" evidence="2">
    <location>
        <begin position="174"/>
        <end position="193"/>
    </location>
</feature>
<accession>A0A6A6VM54</accession>
<name>A0A6A6VM54_9PLEO</name>
<feature type="transmembrane region" description="Helical" evidence="2">
    <location>
        <begin position="136"/>
        <end position="154"/>
    </location>
</feature>
<feature type="region of interest" description="Disordered" evidence="1">
    <location>
        <begin position="282"/>
        <end position="305"/>
    </location>
</feature>
<evidence type="ECO:0000256" key="2">
    <source>
        <dbReference type="SAM" id="Phobius"/>
    </source>
</evidence>
<keyword evidence="2" id="KW-0812">Transmembrane</keyword>
<dbReference type="Proteomes" id="UP000799440">
    <property type="component" value="Unassembled WGS sequence"/>
</dbReference>
<gene>
    <name evidence="4" type="ORF">M011DRAFT_464696</name>
</gene>
<organism evidence="4 5">
    <name type="scientific">Sporormia fimetaria CBS 119925</name>
    <dbReference type="NCBI Taxonomy" id="1340428"/>
    <lineage>
        <taxon>Eukaryota</taxon>
        <taxon>Fungi</taxon>
        <taxon>Dikarya</taxon>
        <taxon>Ascomycota</taxon>
        <taxon>Pezizomycotina</taxon>
        <taxon>Dothideomycetes</taxon>
        <taxon>Pleosporomycetidae</taxon>
        <taxon>Pleosporales</taxon>
        <taxon>Sporormiaceae</taxon>
        <taxon>Sporormia</taxon>
    </lineage>
</organism>
<evidence type="ECO:0000259" key="3">
    <source>
        <dbReference type="Pfam" id="PF20684"/>
    </source>
</evidence>
<keyword evidence="2" id="KW-0472">Membrane</keyword>
<feature type="compositionally biased region" description="Low complexity" evidence="1">
    <location>
        <begin position="361"/>
        <end position="371"/>
    </location>
</feature>
<dbReference type="EMBL" id="MU006563">
    <property type="protein sequence ID" value="KAF2750889.1"/>
    <property type="molecule type" value="Genomic_DNA"/>
</dbReference>
<evidence type="ECO:0000313" key="5">
    <source>
        <dbReference type="Proteomes" id="UP000799440"/>
    </source>
</evidence>